<dbReference type="Gene3D" id="3.60.15.10">
    <property type="entry name" value="Ribonuclease Z/Hydroxyacylglutathione hydrolase-like"/>
    <property type="match status" value="1"/>
</dbReference>
<dbReference type="OrthoDB" id="9803916at2"/>
<dbReference type="SUPFAM" id="SSF56281">
    <property type="entry name" value="Metallo-hydrolase/oxidoreductase"/>
    <property type="match status" value="1"/>
</dbReference>
<dbReference type="EMBL" id="PYMJ01000030">
    <property type="protein sequence ID" value="PSU45455.1"/>
    <property type="molecule type" value="Genomic_DNA"/>
</dbReference>
<dbReference type="InterPro" id="IPR011108">
    <property type="entry name" value="RMMBL"/>
</dbReference>
<evidence type="ECO:0000259" key="3">
    <source>
        <dbReference type="SMART" id="SM01027"/>
    </source>
</evidence>
<sequence>MTFIQSFGAAETVTGSCHFLQLKNGPNILVDCGYFQGENEEQTYAPFDFDPKDVDIILLTHAHLDHVGRVPKLVKEGFDGKVVALRATMDLAEVILMDSAKIAEEDYKTAFKKARRTGDEKQVPPPIYTSDDAKAVFDLIIQYADYNKAIQLVPSVKVTFRNAGHILGSATIQIEISEEGETKSLVFSGDLGSRRDIIMPPPSFVKKADALYIESTYGDRDHRPLKETIDECKEIIINTLKNKGNVLIPSFAIERTQEILLLIKQMYYDKELPVCKVFLDSPMAIRATQIYNNYHAELNASADKLLLRDGTVFDFPYLQYSLKAKDSKLINKEESGCIIIAGSGMCTGGRILHHFKHRLWDDRNSVIFVGYQVKGTLGRQMIDGAESIQLYHEKINVNAKIHMLSGFSAHADQSDLLAWMSEFEQLEKIYLIHGESDKQAVFKDVIKEQLHKSVHIVKYGEKIYV</sequence>
<dbReference type="CDD" id="cd16295">
    <property type="entry name" value="TTHA0252-CPSF-like_MBL-fold"/>
    <property type="match status" value="1"/>
</dbReference>
<proteinExistence type="predicted"/>
<evidence type="ECO:0000256" key="1">
    <source>
        <dbReference type="ARBA" id="ARBA00022801"/>
    </source>
</evidence>
<accession>A0A2T3J9F0</accession>
<gene>
    <name evidence="4" type="ORF">C9J12_22370</name>
</gene>
<evidence type="ECO:0000259" key="2">
    <source>
        <dbReference type="SMART" id="SM00849"/>
    </source>
</evidence>
<dbReference type="SMART" id="SM01027">
    <property type="entry name" value="Beta-Casp"/>
    <property type="match status" value="1"/>
</dbReference>
<reference evidence="4 5" key="1">
    <citation type="submission" date="2018-01" db="EMBL/GenBank/DDBJ databases">
        <title>Whole genome sequencing of Histamine producing bacteria.</title>
        <authorList>
            <person name="Butler K."/>
        </authorList>
    </citation>
    <scope>NUCLEOTIDE SEQUENCE [LARGE SCALE GENOMIC DNA]</scope>
    <source>
        <strain evidence="4 5">JCM 12947</strain>
    </source>
</reference>
<dbReference type="Pfam" id="PF00753">
    <property type="entry name" value="Lactamase_B"/>
    <property type="match status" value="1"/>
</dbReference>
<feature type="domain" description="Beta-Casp" evidence="3">
    <location>
        <begin position="256"/>
        <end position="381"/>
    </location>
</feature>
<feature type="domain" description="Metallo-beta-lactamase" evidence="2">
    <location>
        <begin position="14"/>
        <end position="240"/>
    </location>
</feature>
<dbReference type="InterPro" id="IPR022712">
    <property type="entry name" value="Beta_Casp"/>
</dbReference>
<dbReference type="InterPro" id="IPR050698">
    <property type="entry name" value="MBL"/>
</dbReference>
<name>A0A2T3J9F0_9GAMM</name>
<dbReference type="AlphaFoldDB" id="A0A2T3J9F0"/>
<dbReference type="Pfam" id="PF07521">
    <property type="entry name" value="RMMBL"/>
    <property type="match status" value="1"/>
</dbReference>
<evidence type="ECO:0000313" key="4">
    <source>
        <dbReference type="EMBL" id="PSU45455.1"/>
    </source>
</evidence>
<dbReference type="InterPro" id="IPR036866">
    <property type="entry name" value="RibonucZ/Hydroxyglut_hydro"/>
</dbReference>
<keyword evidence="1 4" id="KW-0378">Hydrolase</keyword>
<keyword evidence="5" id="KW-1185">Reference proteome</keyword>
<dbReference type="PANTHER" id="PTHR11203:SF37">
    <property type="entry name" value="INTEGRATOR COMPLEX SUBUNIT 11"/>
    <property type="match status" value="1"/>
</dbReference>
<dbReference type="Pfam" id="PF10996">
    <property type="entry name" value="Beta-Casp"/>
    <property type="match status" value="1"/>
</dbReference>
<comment type="caution">
    <text evidence="4">The sequence shown here is derived from an EMBL/GenBank/DDBJ whole genome shotgun (WGS) entry which is preliminary data.</text>
</comment>
<dbReference type="GO" id="GO:0004521">
    <property type="term" value="F:RNA endonuclease activity"/>
    <property type="evidence" value="ECO:0007669"/>
    <property type="project" value="TreeGrafter"/>
</dbReference>
<dbReference type="PANTHER" id="PTHR11203">
    <property type="entry name" value="CLEAVAGE AND POLYADENYLATION SPECIFICITY FACTOR FAMILY MEMBER"/>
    <property type="match status" value="1"/>
</dbReference>
<dbReference type="InterPro" id="IPR001279">
    <property type="entry name" value="Metallo-B-lactamas"/>
</dbReference>
<organism evidence="4 5">
    <name type="scientific">Photobacterium frigidiphilum</name>
    <dbReference type="NCBI Taxonomy" id="264736"/>
    <lineage>
        <taxon>Bacteria</taxon>
        <taxon>Pseudomonadati</taxon>
        <taxon>Pseudomonadota</taxon>
        <taxon>Gammaproteobacteria</taxon>
        <taxon>Vibrionales</taxon>
        <taxon>Vibrionaceae</taxon>
        <taxon>Photobacterium</taxon>
    </lineage>
</organism>
<evidence type="ECO:0000313" key="5">
    <source>
        <dbReference type="Proteomes" id="UP000240987"/>
    </source>
</evidence>
<protein>
    <submittedName>
        <fullName evidence="4">MBL fold metallo-hydrolase</fullName>
    </submittedName>
</protein>
<dbReference type="Proteomes" id="UP000240987">
    <property type="component" value="Unassembled WGS sequence"/>
</dbReference>
<dbReference type="GO" id="GO:0016787">
    <property type="term" value="F:hydrolase activity"/>
    <property type="evidence" value="ECO:0007669"/>
    <property type="project" value="UniProtKB-KW"/>
</dbReference>
<dbReference type="RefSeq" id="WP_107244721.1">
    <property type="nucleotide sequence ID" value="NZ_PYMJ01000030.1"/>
</dbReference>
<dbReference type="SMART" id="SM00849">
    <property type="entry name" value="Lactamase_B"/>
    <property type="match status" value="1"/>
</dbReference>
<dbReference type="Gene3D" id="3.40.50.10890">
    <property type="match status" value="1"/>
</dbReference>